<organism evidence="1">
    <name type="scientific">viral metagenome</name>
    <dbReference type="NCBI Taxonomy" id="1070528"/>
    <lineage>
        <taxon>unclassified sequences</taxon>
        <taxon>metagenomes</taxon>
        <taxon>organismal metagenomes</taxon>
    </lineage>
</organism>
<dbReference type="AlphaFoldDB" id="A0A6C0JWJ1"/>
<accession>A0A6C0JWJ1</accession>
<protein>
    <submittedName>
        <fullName evidence="1">Uncharacterized protein</fullName>
    </submittedName>
</protein>
<dbReference type="EMBL" id="MN740698">
    <property type="protein sequence ID" value="QHU08757.1"/>
    <property type="molecule type" value="Genomic_DNA"/>
</dbReference>
<reference evidence="1" key="1">
    <citation type="journal article" date="2020" name="Nature">
        <title>Giant virus diversity and host interactions through global metagenomics.</title>
        <authorList>
            <person name="Schulz F."/>
            <person name="Roux S."/>
            <person name="Paez-Espino D."/>
            <person name="Jungbluth S."/>
            <person name="Walsh D.A."/>
            <person name="Denef V.J."/>
            <person name="McMahon K.D."/>
            <person name="Konstantinidis K.T."/>
            <person name="Eloe-Fadrosh E.A."/>
            <person name="Kyrpides N.C."/>
            <person name="Woyke T."/>
        </authorList>
    </citation>
    <scope>NUCLEOTIDE SEQUENCE</scope>
    <source>
        <strain evidence="1">GVMAG-S-1063924-116</strain>
    </source>
</reference>
<name>A0A6C0JWJ1_9ZZZZ</name>
<evidence type="ECO:0000313" key="1">
    <source>
        <dbReference type="EMBL" id="QHU08757.1"/>
    </source>
</evidence>
<sequence length="385" mass="44190">MEVRLQAEEGVEYEIYANNARQPVEPGLNTYRYDHGEPCTEIFDLGIRQIPPMVSFNYVYEICRAEKNYAMRWYYDSTGSLYLKEGLHGVTLRDFDRISELEIEGLIVDVGVEIELVKLGIRVDGIKMVYIVGKCTSDVPIFEGLDLPNLTYLFLLGGCRKDVYTIAHRCEVLTVRALTLTRGLIKLMDRVEAKIVDVEDVEDVDHDYILRKVKKVGDKLMLKQREQSELVDIMERSRVTTERFKCGVLIVARDDNIVLKYVDPCWLQHLYMTSPIDSITDFSIDQENVGHLVYLRTLSAPSIIGELNLPELEVLSLNSATGCFHQTFPCSKSRTLQEVLVHDISGYGDIYRGETEWLTGSRFFERYKPTRSAISHVTHDRPMPI</sequence>
<proteinExistence type="predicted"/>